<feature type="compositionally biased region" description="Polar residues" evidence="1">
    <location>
        <begin position="767"/>
        <end position="787"/>
    </location>
</feature>
<feature type="compositionally biased region" description="Low complexity" evidence="1">
    <location>
        <begin position="1880"/>
        <end position="1893"/>
    </location>
</feature>
<dbReference type="EMBL" id="CP012525">
    <property type="protein sequence ID" value="ALC42954.1"/>
    <property type="molecule type" value="Genomic_DNA"/>
</dbReference>
<feature type="region of interest" description="Disordered" evidence="1">
    <location>
        <begin position="720"/>
        <end position="793"/>
    </location>
</feature>
<feature type="compositionally biased region" description="Low complexity" evidence="1">
    <location>
        <begin position="520"/>
        <end position="529"/>
    </location>
</feature>
<feature type="compositionally biased region" description="Polar residues" evidence="1">
    <location>
        <begin position="313"/>
        <end position="331"/>
    </location>
</feature>
<feature type="compositionally biased region" description="Low complexity" evidence="1">
    <location>
        <begin position="1066"/>
        <end position="1081"/>
    </location>
</feature>
<feature type="compositionally biased region" description="Basic and acidic residues" evidence="1">
    <location>
        <begin position="1102"/>
        <end position="1117"/>
    </location>
</feature>
<feature type="compositionally biased region" description="Basic and acidic residues" evidence="1">
    <location>
        <begin position="1248"/>
        <end position="1259"/>
    </location>
</feature>
<feature type="region of interest" description="Disordered" evidence="1">
    <location>
        <begin position="1846"/>
        <end position="1929"/>
    </location>
</feature>
<name>A0A0M4E819_DROBS</name>
<dbReference type="OrthoDB" id="28894at2759"/>
<evidence type="ECO:0000313" key="2">
    <source>
        <dbReference type="EMBL" id="ALC42954.1"/>
    </source>
</evidence>
<feature type="region of interest" description="Disordered" evidence="1">
    <location>
        <begin position="458"/>
        <end position="555"/>
    </location>
</feature>
<feature type="region of interest" description="Disordered" evidence="1">
    <location>
        <begin position="1290"/>
        <end position="1314"/>
    </location>
</feature>
<feature type="compositionally biased region" description="Polar residues" evidence="1">
    <location>
        <begin position="1522"/>
        <end position="1533"/>
    </location>
</feature>
<proteinExistence type="predicted"/>
<organism evidence="2 3">
    <name type="scientific">Drosophila busckii</name>
    <name type="common">Fruit fly</name>
    <dbReference type="NCBI Taxonomy" id="30019"/>
    <lineage>
        <taxon>Eukaryota</taxon>
        <taxon>Metazoa</taxon>
        <taxon>Ecdysozoa</taxon>
        <taxon>Arthropoda</taxon>
        <taxon>Hexapoda</taxon>
        <taxon>Insecta</taxon>
        <taxon>Pterygota</taxon>
        <taxon>Neoptera</taxon>
        <taxon>Endopterygota</taxon>
        <taxon>Diptera</taxon>
        <taxon>Brachycera</taxon>
        <taxon>Muscomorpha</taxon>
        <taxon>Ephydroidea</taxon>
        <taxon>Drosophilidae</taxon>
        <taxon>Drosophila</taxon>
    </lineage>
</organism>
<evidence type="ECO:0000256" key="1">
    <source>
        <dbReference type="SAM" id="MobiDB-lite"/>
    </source>
</evidence>
<feature type="region of interest" description="Disordered" evidence="1">
    <location>
        <begin position="275"/>
        <end position="297"/>
    </location>
</feature>
<feature type="compositionally biased region" description="Polar residues" evidence="1">
    <location>
        <begin position="1716"/>
        <end position="1728"/>
    </location>
</feature>
<feature type="compositionally biased region" description="Polar residues" evidence="1">
    <location>
        <begin position="541"/>
        <end position="555"/>
    </location>
</feature>
<feature type="region of interest" description="Disordered" evidence="1">
    <location>
        <begin position="1685"/>
        <end position="1785"/>
    </location>
</feature>
<dbReference type="STRING" id="30019.A0A0M4E819"/>
<feature type="compositionally biased region" description="Low complexity" evidence="1">
    <location>
        <begin position="1685"/>
        <end position="1704"/>
    </location>
</feature>
<feature type="region of interest" description="Disordered" evidence="1">
    <location>
        <begin position="1512"/>
        <end position="1533"/>
    </location>
</feature>
<dbReference type="Proteomes" id="UP000494163">
    <property type="component" value="Chromosome 3L"/>
</dbReference>
<feature type="non-terminal residue" evidence="2">
    <location>
        <position position="2109"/>
    </location>
</feature>
<feature type="region of interest" description="Disordered" evidence="1">
    <location>
        <begin position="1225"/>
        <end position="1273"/>
    </location>
</feature>
<dbReference type="OMA" id="YHLHGSK"/>
<feature type="region of interest" description="Disordered" evidence="1">
    <location>
        <begin position="1617"/>
        <end position="1661"/>
    </location>
</feature>
<feature type="region of interest" description="Disordered" evidence="1">
    <location>
        <begin position="1001"/>
        <end position="1022"/>
    </location>
</feature>
<feature type="compositionally biased region" description="Basic and acidic residues" evidence="1">
    <location>
        <begin position="753"/>
        <end position="763"/>
    </location>
</feature>
<gene>
    <name evidence="2" type="ORF">Dbus_chr3Lg120</name>
</gene>
<feature type="compositionally biased region" description="Low complexity" evidence="1">
    <location>
        <begin position="963"/>
        <end position="977"/>
    </location>
</feature>
<feature type="compositionally biased region" description="Low complexity" evidence="1">
    <location>
        <begin position="722"/>
        <end position="740"/>
    </location>
</feature>
<feature type="compositionally biased region" description="Low complexity" evidence="1">
    <location>
        <begin position="1847"/>
        <end position="1859"/>
    </location>
</feature>
<feature type="region of interest" description="Disordered" evidence="1">
    <location>
        <begin position="568"/>
        <end position="611"/>
    </location>
</feature>
<feature type="compositionally biased region" description="Low complexity" evidence="1">
    <location>
        <begin position="572"/>
        <end position="611"/>
    </location>
</feature>
<feature type="region of interest" description="Disordered" evidence="1">
    <location>
        <begin position="313"/>
        <end position="345"/>
    </location>
</feature>
<feature type="region of interest" description="Disordered" evidence="1">
    <location>
        <begin position="869"/>
        <end position="981"/>
    </location>
</feature>
<feature type="compositionally biased region" description="Low complexity" evidence="1">
    <location>
        <begin position="1903"/>
        <end position="1921"/>
    </location>
</feature>
<feature type="compositionally biased region" description="Polar residues" evidence="1">
    <location>
        <begin position="495"/>
        <end position="505"/>
    </location>
</feature>
<feature type="compositionally biased region" description="Low complexity" evidence="1">
    <location>
        <begin position="1512"/>
        <end position="1521"/>
    </location>
</feature>
<reference evidence="2 3" key="1">
    <citation type="submission" date="2015-08" db="EMBL/GenBank/DDBJ databases">
        <title>Ancestral chromatin configuration constrains chromatin evolution on differentiating sex chromosomes in Drosophila.</title>
        <authorList>
            <person name="Zhou Q."/>
            <person name="Bachtrog D."/>
        </authorList>
    </citation>
    <scope>NUCLEOTIDE SEQUENCE [LARGE SCALE GENOMIC DNA]</scope>
    <source>
        <tissue evidence="2">Whole larvae</tissue>
    </source>
</reference>
<feature type="region of interest" description="Disordered" evidence="1">
    <location>
        <begin position="161"/>
        <end position="253"/>
    </location>
</feature>
<protein>
    <submittedName>
        <fullName evidence="2">CG42669</fullName>
    </submittedName>
</protein>
<feature type="compositionally biased region" description="Low complexity" evidence="1">
    <location>
        <begin position="1735"/>
        <end position="1759"/>
    </location>
</feature>
<feature type="compositionally biased region" description="Basic and acidic residues" evidence="1">
    <location>
        <begin position="920"/>
        <end position="934"/>
    </location>
</feature>
<feature type="compositionally biased region" description="Polar residues" evidence="1">
    <location>
        <begin position="462"/>
        <end position="472"/>
    </location>
</feature>
<feature type="compositionally biased region" description="Polar residues" evidence="1">
    <location>
        <begin position="1766"/>
        <end position="1780"/>
    </location>
</feature>
<accession>A0A0M4E819</accession>
<feature type="compositionally biased region" description="Polar residues" evidence="1">
    <location>
        <begin position="1648"/>
        <end position="1657"/>
    </location>
</feature>
<feature type="compositionally biased region" description="Basic residues" evidence="1">
    <location>
        <begin position="233"/>
        <end position="249"/>
    </location>
</feature>
<feature type="compositionally biased region" description="Basic residues" evidence="1">
    <location>
        <begin position="1090"/>
        <end position="1101"/>
    </location>
</feature>
<sequence length="2109" mass="230723">MLAIKECLIREGVLNLDRDSQRNNQFQLQTSKSSGNMDMHRYHKTIAASSDIFTASATAKTSCQQKQQQQLNSKESFGSQPSAYRGQRLYFHHHTTPAYYTDLQLRIHTPNASDVGALNENYQSVYSTPSSQLVEKRCFPKSTGTDTVTVSFFRRGDVTTEQELEARKTGKPQQRCAKSLPSSVSSPKGEVAHSPSKRTSTNPDSTHPDLTPLPHPSAVAQASQVVGGTNGRSSRHHQRFQQRSKRAVRVRSESRPISALYDIICKEKGLQLGESTTTASSSSNEEEEAVPTEQLNKSNTLATFWPLPQQPYYTLPNSNSMNSGKHQQQVGQLEKRHTNSQLDEAPSHKVIQSNLNAKATSLPPPPPPLPSDSINAELKLESHQRTAHSLESNAKELQLPIASYEQGEVLDTLTRWQKELSSASVKTAEPFIVANGQPHHHYLTNPEHQHHFINHQKHRLPSPNTVDATQETLQQSQRHHHLHQATNARRFITRTPRSGSRQSAGHSPPPPSLQATGYHSDSSYSSPSPTRKRETAAATFSAINEPQSSTNGNSSAYETAATTVMTHDTPAPEQLPQSQLQQQQVEVPKATSPTSLQQQQLPSPTPQSSALTLRPTIVSSGECLCYCVIIINMFSNYSCQYNNNNNCSNNSINRSSRFSRSNNNTCHATPMPPFATAHKTLIATTTNITTTAPSPSKRRKNLLSPLRIAGGGVVATALPQQSPLGLSGSPTSTSPISSPTVRTTKASRLRAAALDRKKEEEHHHQQRYSSPCSPRISANKSCNQSGFNSEPSSSGCCSNSARLLSARAATTPPVSRRPLVATANNVSMKQNLSELHFTGGVLNNSPKAECTLRMRPRSSTMCNEAENLCTSGAPGKPRDLTNLQLSPVQKNKRTPELSPTARRGCERDKSAKRKSNLNRSHNEEATKNGDETATTRRRRRRELAMTRTLLPGEDESVRELLQSPQKSSCSESTSTRSDSLRQALNAATSQKFIEGAHSEVAETKKTGESAQAEDNEKQQQQHALLMGHKSTDDLAMIALMQNSPPAPNQIVSILKKKEHAFGECNASSASSNASPVTFSSSVLDTPLTGGRRKRQGILKKRSSLDESRYYSRSHSPDERSILIKSARRNSLEEAGTTVGAGQAHGILKQSSYESNKSDGCPSANECQPHSILKKKDSLSTPSDGGCSKHVSISQAVTLAAAELAAHAGCAEAGEADGEIDAIRPILKQESTSSEETARPPKPILKKKSFGEADEHEIRPILKSSRKSSREEFDLSVVNQDANDTLANEPMRPILKTDSPSKRRSIGGGTCNNDEINSSLLKRRTRSLERQDTEPGINLAAALDAITNSQSATAPAPAAPSSTTPVEFVHVSGSISVADRIKHMELLATTQSTTASNIYSSFESPLQQSHTSQLDPYAPPRLLKPSVLRRDLYRERYKTQPVTSEEKSFFKANSTPFDISVTSAFKPTKPLDICVNTQLQQQQQQLLQQQQPLVSPLTGQPLSHVPAPLLLSSSTHSGTGSSFRLTRSSTQPLQSPRVLHRAGAFGGTPAAAANTSASLHQHSGTDTEHIFEMSGLDEDSAIQSLVDDSNASTATVASMGDGLARSNSVRARANMFQQLQQRREAAATRHSHSPPPPSSSQSSLRNDEMNTPNTTQDITDGEIEPSSLSLAERLAFFSSLCGSTSNGSANASRFSSRASSCYSRSPPYPASIERTPRSSMTCSSASVTPTPMECSQMELPMEPQEQQHQQQQQPKHQQQPVFHELSRSSTAPTSTTINTILQPDATPTRHVRLRTVGKLVLPGTFLSDRNNNNSNQRNSCMGRLQMMDELHFSLGTRTIGKIKSPFIEQQEQQQQQQQQQSLLSTPTDKCPSKSIKLDYRSSPQDSSDDMQNSDSGKENCAANQQQQQQQQLQQQQHEPQQQESGAVKVQEMRRKLTSLTQITVQRKPTQNVINRRHTTEIANSELTAAASAASNRLASRSNNVAERYAKYFGLNESFNSTTTLLKTRTTTSRPQEALNEHVRLPLKQSNHKHLNGLTCLGAGPSLVQKRREYLKRARSSSGAIEITACSKRSHSPNGVYLGLDVASYEEILITPDELHTAERLCGEILD</sequence>
<evidence type="ECO:0000313" key="3">
    <source>
        <dbReference type="Proteomes" id="UP000494163"/>
    </source>
</evidence>
<feature type="region of interest" description="Disordered" evidence="1">
    <location>
        <begin position="1065"/>
        <end position="1117"/>
    </location>
</feature>
<keyword evidence="3" id="KW-1185">Reference proteome</keyword>